<feature type="compositionally biased region" description="Basic and acidic residues" evidence="1">
    <location>
        <begin position="366"/>
        <end position="383"/>
    </location>
</feature>
<feature type="compositionally biased region" description="Polar residues" evidence="1">
    <location>
        <begin position="68"/>
        <end position="83"/>
    </location>
</feature>
<dbReference type="OrthoDB" id="4345330at2759"/>
<evidence type="ECO:0000256" key="1">
    <source>
        <dbReference type="SAM" id="MobiDB-lite"/>
    </source>
</evidence>
<feature type="region of interest" description="Disordered" evidence="1">
    <location>
        <begin position="445"/>
        <end position="464"/>
    </location>
</feature>
<feature type="compositionally biased region" description="Polar residues" evidence="1">
    <location>
        <begin position="136"/>
        <end position="147"/>
    </location>
</feature>
<dbReference type="AlphaFoldDB" id="A0A9W9VM53"/>
<evidence type="ECO:0000313" key="3">
    <source>
        <dbReference type="Proteomes" id="UP001147747"/>
    </source>
</evidence>
<reference evidence="2" key="1">
    <citation type="submission" date="2022-12" db="EMBL/GenBank/DDBJ databases">
        <authorList>
            <person name="Petersen C."/>
        </authorList>
    </citation>
    <scope>NUCLEOTIDE SEQUENCE</scope>
    <source>
        <strain evidence="2">IBT 29677</strain>
    </source>
</reference>
<evidence type="ECO:0000313" key="2">
    <source>
        <dbReference type="EMBL" id="KAJ5385682.1"/>
    </source>
</evidence>
<organism evidence="2 3">
    <name type="scientific">Penicillium cosmopolitanum</name>
    <dbReference type="NCBI Taxonomy" id="1131564"/>
    <lineage>
        <taxon>Eukaryota</taxon>
        <taxon>Fungi</taxon>
        <taxon>Dikarya</taxon>
        <taxon>Ascomycota</taxon>
        <taxon>Pezizomycotina</taxon>
        <taxon>Eurotiomycetes</taxon>
        <taxon>Eurotiomycetidae</taxon>
        <taxon>Eurotiales</taxon>
        <taxon>Aspergillaceae</taxon>
        <taxon>Penicillium</taxon>
    </lineage>
</organism>
<feature type="compositionally biased region" description="Basic and acidic residues" evidence="1">
    <location>
        <begin position="1"/>
        <end position="14"/>
    </location>
</feature>
<protein>
    <submittedName>
        <fullName evidence="2">Uncharacterized protein</fullName>
    </submittedName>
</protein>
<dbReference type="EMBL" id="JAPZBU010000009">
    <property type="protein sequence ID" value="KAJ5385682.1"/>
    <property type="molecule type" value="Genomic_DNA"/>
</dbReference>
<proteinExistence type="predicted"/>
<reference evidence="2" key="2">
    <citation type="journal article" date="2023" name="IMA Fungus">
        <title>Comparative genomic study of the Penicillium genus elucidates a diverse pangenome and 15 lateral gene transfer events.</title>
        <authorList>
            <person name="Petersen C."/>
            <person name="Sorensen T."/>
            <person name="Nielsen M.R."/>
            <person name="Sondergaard T.E."/>
            <person name="Sorensen J.L."/>
            <person name="Fitzpatrick D.A."/>
            <person name="Frisvad J.C."/>
            <person name="Nielsen K.L."/>
        </authorList>
    </citation>
    <scope>NUCLEOTIDE SEQUENCE</scope>
    <source>
        <strain evidence="2">IBT 29677</strain>
    </source>
</reference>
<comment type="caution">
    <text evidence="2">The sequence shown here is derived from an EMBL/GenBank/DDBJ whole genome shotgun (WGS) entry which is preliminary data.</text>
</comment>
<feature type="region of interest" description="Disordered" evidence="1">
    <location>
        <begin position="1"/>
        <end position="161"/>
    </location>
</feature>
<gene>
    <name evidence="2" type="ORF">N7509_008223</name>
</gene>
<feature type="region of interest" description="Disordered" evidence="1">
    <location>
        <begin position="343"/>
        <end position="402"/>
    </location>
</feature>
<dbReference type="RefSeq" id="XP_056483480.1">
    <property type="nucleotide sequence ID" value="XM_056632860.1"/>
</dbReference>
<keyword evidence="3" id="KW-1185">Reference proteome</keyword>
<feature type="compositionally biased region" description="Basic and acidic residues" evidence="1">
    <location>
        <begin position="23"/>
        <end position="39"/>
    </location>
</feature>
<name>A0A9W9VM53_9EURO</name>
<dbReference type="Proteomes" id="UP001147747">
    <property type="component" value="Unassembled WGS sequence"/>
</dbReference>
<accession>A0A9W9VM53</accession>
<dbReference type="GeneID" id="81371840"/>
<sequence>MAPQKEKKPKDAEKNNGINKYFSAKDGKKDKGESLERLEQGMNDGTISREKINAGLQQSVIKDHTGQAPINSEQSSRSKNNATEEVAPHQPPHFVISEPNETEDVDMQYLEPKTADQNHPRSVKNGISPGAEEQLQKTPAHQGSSVETEALQDEVSTPDQLEDGCLAVLTPKEKKAKGSKSSGDKEYDEDVVIDGWGTLNGSSFVIIQDGPFKYASYRFERRRGYSDPDKVYISDKAARISRLKDKEPSGKMIPRYTRENFVGIYGIVCSNGKRKSTWMKVKWKNIGSGDDENLVRGCSWEPKTELVRFWGGKKASEEKTNEIWENQKKRFADYQKGVAPKFDSQGRSVYERSPTPCPPDMTIDQYRQDRKEKQDRDAAKIKTETPNGFRRQADNLQSDKSAIKTKEEFMEQKMKGDEWEKLSDLDKEKRKVELEALYDVYLETVRSSGDGPSHKSENTPIPVR</sequence>